<accession>A0A9P4GMY0</accession>
<keyword evidence="2" id="KW-1185">Reference proteome</keyword>
<name>A0A9P4GMY0_9PLEO</name>
<dbReference type="AlphaFoldDB" id="A0A9P4GMY0"/>
<comment type="caution">
    <text evidence="1">The sequence shown here is derived from an EMBL/GenBank/DDBJ whole genome shotgun (WGS) entry which is preliminary data.</text>
</comment>
<gene>
    <name evidence="1" type="ORF">K460DRAFT_66760</name>
</gene>
<organism evidence="1 2">
    <name type="scientific">Cucurbitaria berberidis CBS 394.84</name>
    <dbReference type="NCBI Taxonomy" id="1168544"/>
    <lineage>
        <taxon>Eukaryota</taxon>
        <taxon>Fungi</taxon>
        <taxon>Dikarya</taxon>
        <taxon>Ascomycota</taxon>
        <taxon>Pezizomycotina</taxon>
        <taxon>Dothideomycetes</taxon>
        <taxon>Pleosporomycetidae</taxon>
        <taxon>Pleosporales</taxon>
        <taxon>Pleosporineae</taxon>
        <taxon>Cucurbitariaceae</taxon>
        <taxon>Cucurbitaria</taxon>
    </lineage>
</organism>
<evidence type="ECO:0000313" key="2">
    <source>
        <dbReference type="Proteomes" id="UP000800039"/>
    </source>
</evidence>
<dbReference type="EMBL" id="ML976615">
    <property type="protein sequence ID" value="KAF1847991.1"/>
    <property type="molecule type" value="Genomic_DNA"/>
</dbReference>
<dbReference type="RefSeq" id="XP_040790554.1">
    <property type="nucleotide sequence ID" value="XM_040938608.1"/>
</dbReference>
<evidence type="ECO:0000313" key="1">
    <source>
        <dbReference type="EMBL" id="KAF1847991.1"/>
    </source>
</evidence>
<dbReference type="GeneID" id="63855864"/>
<dbReference type="Proteomes" id="UP000800039">
    <property type="component" value="Unassembled WGS sequence"/>
</dbReference>
<reference evidence="1" key="1">
    <citation type="submission" date="2020-01" db="EMBL/GenBank/DDBJ databases">
        <authorList>
            <consortium name="DOE Joint Genome Institute"/>
            <person name="Haridas S."/>
            <person name="Albert R."/>
            <person name="Binder M."/>
            <person name="Bloem J."/>
            <person name="Labutti K."/>
            <person name="Salamov A."/>
            <person name="Andreopoulos B."/>
            <person name="Baker S.E."/>
            <person name="Barry K."/>
            <person name="Bills G."/>
            <person name="Bluhm B.H."/>
            <person name="Cannon C."/>
            <person name="Castanera R."/>
            <person name="Culley D.E."/>
            <person name="Daum C."/>
            <person name="Ezra D."/>
            <person name="Gonzalez J.B."/>
            <person name="Henrissat B."/>
            <person name="Kuo A."/>
            <person name="Liang C."/>
            <person name="Lipzen A."/>
            <person name="Lutzoni F."/>
            <person name="Magnuson J."/>
            <person name="Mondo S."/>
            <person name="Nolan M."/>
            <person name="Ohm R."/>
            <person name="Pangilinan J."/>
            <person name="Park H.-J."/>
            <person name="Ramirez L."/>
            <person name="Alfaro M."/>
            <person name="Sun H."/>
            <person name="Tritt A."/>
            <person name="Yoshinaga Y."/>
            <person name="Zwiers L.-H."/>
            <person name="Turgeon B.G."/>
            <person name="Goodwin S.B."/>
            <person name="Spatafora J.W."/>
            <person name="Crous P.W."/>
            <person name="Grigoriev I.V."/>
        </authorList>
    </citation>
    <scope>NUCLEOTIDE SEQUENCE</scope>
    <source>
        <strain evidence="1">CBS 394.84</strain>
    </source>
</reference>
<proteinExistence type="predicted"/>
<sequence length="185" mass="21111">MFLSPDCVLFTKQCTLIGAFPIVHHSYLYCVLLDTKRSGISPQRLYRHKPPMSKSNDQSYTYESLASTPMPGVCPTISVVISARNVKGRSSPQELRRCIRRRPSPAPSSTTHKLDMEAVYADICTLQTTLGRHAKQRTRTYKSLCSFAIRLRCGPECKAHSTSIRMWSFCRRRTPDLDYIDPFFV</sequence>
<protein>
    <submittedName>
        <fullName evidence="1">Uncharacterized protein</fullName>
    </submittedName>
</protein>